<evidence type="ECO:0000313" key="3">
    <source>
        <dbReference type="Proteomes" id="UP000199656"/>
    </source>
</evidence>
<name>A0A1H4GPY2_9BACT</name>
<dbReference type="RefSeq" id="WP_089766264.1">
    <property type="nucleotide sequence ID" value="NZ_BKAT01000076.1"/>
</dbReference>
<dbReference type="OrthoDB" id="7605323at2"/>
<feature type="domain" description="VWFA" evidence="1">
    <location>
        <begin position="15"/>
        <end position="208"/>
    </location>
</feature>
<protein>
    <recommendedName>
        <fullName evidence="1">VWFA domain-containing protein</fullName>
    </recommendedName>
</protein>
<dbReference type="InterPro" id="IPR036465">
    <property type="entry name" value="vWFA_dom_sf"/>
</dbReference>
<dbReference type="SUPFAM" id="SSF53300">
    <property type="entry name" value="vWA-like"/>
    <property type="match status" value="1"/>
</dbReference>
<dbReference type="EMBL" id="FNRL01000051">
    <property type="protein sequence ID" value="SEB11643.1"/>
    <property type="molecule type" value="Genomic_DNA"/>
</dbReference>
<dbReference type="PROSITE" id="PS50234">
    <property type="entry name" value="VWFA"/>
    <property type="match status" value="1"/>
</dbReference>
<reference evidence="3" key="1">
    <citation type="submission" date="2016-10" db="EMBL/GenBank/DDBJ databases">
        <authorList>
            <person name="Varghese N."/>
            <person name="Submissions S."/>
        </authorList>
    </citation>
    <scope>NUCLEOTIDE SEQUENCE [LARGE SCALE GENOMIC DNA]</scope>
    <source>
        <strain evidence="3">DSM 23920</strain>
    </source>
</reference>
<evidence type="ECO:0000313" key="2">
    <source>
        <dbReference type="EMBL" id="SEB11643.1"/>
    </source>
</evidence>
<dbReference type="InterPro" id="IPR002035">
    <property type="entry name" value="VWF_A"/>
</dbReference>
<dbReference type="Proteomes" id="UP000199656">
    <property type="component" value="Unassembled WGS sequence"/>
</dbReference>
<dbReference type="Gene3D" id="3.40.50.410">
    <property type="entry name" value="von Willebrand factor, type A domain"/>
    <property type="match status" value="1"/>
</dbReference>
<dbReference type="CDD" id="cd00198">
    <property type="entry name" value="vWFA"/>
    <property type="match status" value="1"/>
</dbReference>
<gene>
    <name evidence="2" type="ORF">SAMN05660909_05604</name>
</gene>
<sequence length="285" mass="31038">MSNNSKQWSSANPGYIIFLIDQSGSMGEDYTGGKNKAEFTSLVINRTINDLIFTNSAGDKIKDRVFISLIGYGGKGGNSVDDIRSDYLSAFADSPLRIEKIKKKVSDGAGGLVEIEEEMAMYVEPTCPRNGLTPMAEALDFAKQLIEGWITKKPDNPAPVIINVSDGMPYTGSNPIDDIEKTISTANSIMNINTGDGNPLIFNVHLGQPPFNETKFSSTENEVSDEEGKILFKISSKVPETYREAARKHEFVTDVDSRGFVSNAGPETLIKFINFGSSGGTDRII</sequence>
<dbReference type="STRING" id="408074.SAMN05660909_05604"/>
<organism evidence="2 3">
    <name type="scientific">Chitinophaga terrae</name>
    <name type="common">ex Kim and Jung 2007</name>
    <dbReference type="NCBI Taxonomy" id="408074"/>
    <lineage>
        <taxon>Bacteria</taxon>
        <taxon>Pseudomonadati</taxon>
        <taxon>Bacteroidota</taxon>
        <taxon>Chitinophagia</taxon>
        <taxon>Chitinophagales</taxon>
        <taxon>Chitinophagaceae</taxon>
        <taxon>Chitinophaga</taxon>
    </lineage>
</organism>
<accession>A0A1H4GPY2</accession>
<dbReference type="AlphaFoldDB" id="A0A1H4GPY2"/>
<evidence type="ECO:0000259" key="1">
    <source>
        <dbReference type="PROSITE" id="PS50234"/>
    </source>
</evidence>
<keyword evidence="3" id="KW-1185">Reference proteome</keyword>
<proteinExistence type="predicted"/>